<sequence length="338" mass="37775">MEEIYFGTYTKRQSQGIYKADFDNETGQLSNLQLVVSQQNPTYLTFSSDDCLYSIASDKNQGGAASYTPDFQPLNQILEEGPAPCYLGSDDKRGLLFSANYHTGQALIYKRQADGQLELVNRIVHQGSGPHANQSHARIHFSDISPDRYLITCDLGTDELTSYAINETGLVQPIDNYQFPSGSGPRHLTFHPIFKHAFVVCELDSTVHNLIYQGCGNFEAYQTITTLPDDYSGFNAPAAIEVTSDGWFIYVSNRGHNSIACYRFILDGYIHLIDIVPSHGQTPRDICLTADEKYLLVAHQVSDNVTVFQRHPETGRLTELSHDFQVSESVCLVNRPKS</sequence>
<evidence type="ECO:0000313" key="2">
    <source>
        <dbReference type="EMBL" id="AWN21001.1"/>
    </source>
</evidence>
<evidence type="ECO:0000313" key="3">
    <source>
        <dbReference type="Proteomes" id="UP000245369"/>
    </source>
</evidence>
<proteinExistence type="inferred from homology"/>
<evidence type="ECO:0000256" key="1">
    <source>
        <dbReference type="ARBA" id="ARBA00005564"/>
    </source>
</evidence>
<keyword evidence="3" id="KW-1185">Reference proteome</keyword>
<dbReference type="InterPro" id="IPR011048">
    <property type="entry name" value="Haem_d1_sf"/>
</dbReference>
<dbReference type="EMBL" id="CP029490">
    <property type="protein sequence ID" value="AWN21001.1"/>
    <property type="molecule type" value="Genomic_DNA"/>
</dbReference>
<dbReference type="InterPro" id="IPR019405">
    <property type="entry name" value="Lactonase_7-beta_prop"/>
</dbReference>
<dbReference type="SUPFAM" id="SSF51004">
    <property type="entry name" value="C-terminal (heme d1) domain of cytochrome cd1-nitrite reductase"/>
    <property type="match status" value="1"/>
</dbReference>
<dbReference type="GeneID" id="93924142"/>
<gene>
    <name evidence="2" type="ORF">DK182_06405</name>
</gene>
<dbReference type="RefSeq" id="WP_002961746.1">
    <property type="nucleotide sequence ID" value="NZ_CP029490.1"/>
</dbReference>
<organism evidence="2 3">
    <name type="scientific">Streptococcus sobrinus</name>
    <dbReference type="NCBI Taxonomy" id="1310"/>
    <lineage>
        <taxon>Bacteria</taxon>
        <taxon>Bacillati</taxon>
        <taxon>Bacillota</taxon>
        <taxon>Bacilli</taxon>
        <taxon>Lactobacillales</taxon>
        <taxon>Streptococcaceae</taxon>
        <taxon>Streptococcus</taxon>
    </lineage>
</organism>
<dbReference type="PANTHER" id="PTHR30344:SF1">
    <property type="entry name" value="6-PHOSPHOGLUCONOLACTONASE"/>
    <property type="match status" value="1"/>
</dbReference>
<protein>
    <submittedName>
        <fullName evidence="2">Lactonase family protein</fullName>
    </submittedName>
</protein>
<accession>A0ABN5LJG4</accession>
<dbReference type="Gene3D" id="2.130.10.10">
    <property type="entry name" value="YVTN repeat-like/Quinoprotein amine dehydrogenase"/>
    <property type="match status" value="1"/>
</dbReference>
<dbReference type="InterPro" id="IPR050282">
    <property type="entry name" value="Cycloisomerase_2"/>
</dbReference>
<comment type="similarity">
    <text evidence="1">Belongs to the cycloisomerase 2 family.</text>
</comment>
<name>A0ABN5LJG4_9STRE</name>
<reference evidence="2 3" key="1">
    <citation type="submission" date="2018-05" db="EMBL/GenBank/DDBJ databases">
        <title>Complete genome sequences of Streptococcus sobrinus.</title>
        <authorList>
            <person name="Sales M."/>
            <person name="Jensen P.A."/>
        </authorList>
    </citation>
    <scope>NUCLEOTIDE SEQUENCE [LARGE SCALE GENOMIC DNA]</scope>
    <source>
        <strain evidence="2 3">SL1</strain>
    </source>
</reference>
<dbReference type="Proteomes" id="UP000245369">
    <property type="component" value="Chromosome"/>
</dbReference>
<dbReference type="Pfam" id="PF10282">
    <property type="entry name" value="Lactonase"/>
    <property type="match status" value="1"/>
</dbReference>
<dbReference type="PANTHER" id="PTHR30344">
    <property type="entry name" value="6-PHOSPHOGLUCONOLACTONASE-RELATED"/>
    <property type="match status" value="1"/>
</dbReference>
<dbReference type="InterPro" id="IPR015943">
    <property type="entry name" value="WD40/YVTN_repeat-like_dom_sf"/>
</dbReference>